<protein>
    <submittedName>
        <fullName evidence="1">Uncharacterized protein</fullName>
    </submittedName>
</protein>
<evidence type="ECO:0000313" key="2">
    <source>
        <dbReference type="Proteomes" id="UP000004773"/>
    </source>
</evidence>
<organism evidence="1 2">
    <name type="scientific">Gemella haemolysans M341</name>
    <dbReference type="NCBI Taxonomy" id="562981"/>
    <lineage>
        <taxon>Bacteria</taxon>
        <taxon>Bacillati</taxon>
        <taxon>Bacillota</taxon>
        <taxon>Bacilli</taxon>
        <taxon>Bacillales</taxon>
        <taxon>Gemellaceae</taxon>
        <taxon>Gemella</taxon>
    </lineage>
</organism>
<name>A0AA87DVF3_9BACL</name>
<evidence type="ECO:0000313" key="1">
    <source>
        <dbReference type="EMBL" id="EGF88111.1"/>
    </source>
</evidence>
<comment type="caution">
    <text evidence="1">The sequence shown here is derived from an EMBL/GenBank/DDBJ whole genome shotgun (WGS) entry which is preliminary data.</text>
</comment>
<proteinExistence type="predicted"/>
<accession>A0AA87DVF3</accession>
<dbReference type="RefSeq" id="WP_003147343.1">
    <property type="nucleotide sequence ID" value="NZ_GL883583.1"/>
</dbReference>
<dbReference type="EMBL" id="ACRO01000020">
    <property type="protein sequence ID" value="EGF88111.1"/>
    <property type="molecule type" value="Genomic_DNA"/>
</dbReference>
<sequence>MKYLEIVKIIDNIMDSDYKEFIKAMIYIEKNIKDELVLEKLYQEYYENEDINLLNDFFTEEK</sequence>
<dbReference type="AlphaFoldDB" id="A0AA87DVF3"/>
<reference evidence="1 2" key="1">
    <citation type="submission" date="2011-03" db="EMBL/GenBank/DDBJ databases">
        <title>The Genome Sequence of Gemella haemolysans M341.</title>
        <authorList>
            <consortium name="The Broad Institute Genome Sequencing Platform"/>
            <consortium name="The Broad Institute Genome Sequencing Center for Infectious Disease"/>
            <person name="Earl A."/>
            <person name="Ward D."/>
            <person name="Feldgarden M."/>
            <person name="Gevers D."/>
            <person name="Sibley C.D."/>
            <person name="Field T.R."/>
            <person name="Grinwis M."/>
            <person name="Eshaghurshan C.S."/>
            <person name="Surette M.G."/>
            <person name="Young S.K."/>
            <person name="Zeng Q."/>
            <person name="Gargeya S."/>
            <person name="Fitzgerald M."/>
            <person name="Haas B."/>
            <person name="Abouelleil A."/>
            <person name="Alvarado L."/>
            <person name="Arachchi H.M."/>
            <person name="Berlin A."/>
            <person name="Brown A."/>
            <person name="Chapman S.B."/>
            <person name="Chen Z."/>
            <person name="Dunbar C."/>
            <person name="Freedman E."/>
            <person name="Gearin G."/>
            <person name="Gellesch M."/>
            <person name="Goldberg J."/>
            <person name="Griggs A."/>
            <person name="Gujja S."/>
            <person name="Heilman E.R."/>
            <person name="Heiman D."/>
            <person name="Howarth C."/>
            <person name="Larson L."/>
            <person name="Lui A."/>
            <person name="MacDonald P.J.P."/>
            <person name="Mehta T."/>
            <person name="Montmayeur A."/>
            <person name="Murphy C."/>
            <person name="Neiman D."/>
            <person name="Pearson M."/>
            <person name="Priest M."/>
            <person name="Roberts A."/>
            <person name="Saif S."/>
            <person name="Shea T."/>
            <person name="Shenoy N."/>
            <person name="Sisk P."/>
            <person name="Stolte C."/>
            <person name="Sykes S."/>
            <person name="White J."/>
            <person name="Yandava C."/>
            <person name="Wortman J."/>
            <person name="Nusbaum C."/>
            <person name="Birren B."/>
        </authorList>
    </citation>
    <scope>NUCLEOTIDE SEQUENCE [LARGE SCALE GENOMIC DNA]</scope>
    <source>
        <strain evidence="1 2">M341</strain>
    </source>
</reference>
<gene>
    <name evidence="1" type="ORF">HMPREF0428_01226</name>
</gene>
<dbReference type="Proteomes" id="UP000004773">
    <property type="component" value="Unassembled WGS sequence"/>
</dbReference>